<dbReference type="GO" id="GO:0046872">
    <property type="term" value="F:metal ion binding"/>
    <property type="evidence" value="ECO:0007669"/>
    <property type="project" value="UniProtKB-KW"/>
</dbReference>
<proteinExistence type="inferred from homology"/>
<reference evidence="8" key="2">
    <citation type="submission" date="2020-10" db="EMBL/GenBank/DDBJ databases">
        <title>Mucilaginibacter sp. nov., isolated from soil.</title>
        <authorList>
            <person name="Jeon C.O."/>
        </authorList>
    </citation>
    <scope>NUCLEOTIDE SEQUENCE</scope>
    <source>
        <strain evidence="8">R11</strain>
    </source>
</reference>
<evidence type="ECO:0000256" key="3">
    <source>
        <dbReference type="ARBA" id="ARBA00023004"/>
    </source>
</evidence>
<dbReference type="AlphaFoldDB" id="A0A965ZK75"/>
<evidence type="ECO:0000256" key="5">
    <source>
        <dbReference type="ARBA" id="ARBA00034078"/>
    </source>
</evidence>
<organism evidence="8 9">
    <name type="scientific">Mucilaginibacter agri</name>
    <dbReference type="NCBI Taxonomy" id="2695265"/>
    <lineage>
        <taxon>Bacteria</taxon>
        <taxon>Pseudomonadati</taxon>
        <taxon>Bacteroidota</taxon>
        <taxon>Sphingobacteriia</taxon>
        <taxon>Sphingobacteriales</taxon>
        <taxon>Sphingobacteriaceae</taxon>
        <taxon>Mucilaginibacter</taxon>
    </lineage>
</organism>
<sequence>MKWYKVGSVGEVLPPISKVSVGGKKLCIVNYEGKLFALSARCPHAGADLSEGWCENGKLICPFHRYAYDLETGRGNTGQNDFVPTYKVEIRNNEVYVGIPSFWDSLKGT</sequence>
<accession>A0A965ZK75</accession>
<evidence type="ECO:0000256" key="1">
    <source>
        <dbReference type="ARBA" id="ARBA00022714"/>
    </source>
</evidence>
<evidence type="ECO:0000256" key="2">
    <source>
        <dbReference type="ARBA" id="ARBA00022723"/>
    </source>
</evidence>
<dbReference type="Gene3D" id="2.102.10.10">
    <property type="entry name" value="Rieske [2Fe-2S] iron-sulphur domain"/>
    <property type="match status" value="1"/>
</dbReference>
<evidence type="ECO:0000256" key="6">
    <source>
        <dbReference type="ARBA" id="ARBA00038001"/>
    </source>
</evidence>
<dbReference type="PANTHER" id="PTHR21496:SF0">
    <property type="entry name" value="RIESKE DOMAIN-CONTAINING PROTEIN"/>
    <property type="match status" value="1"/>
</dbReference>
<comment type="caution">
    <text evidence="8">The sequence shown here is derived from an EMBL/GenBank/DDBJ whole genome shotgun (WGS) entry which is preliminary data.</text>
</comment>
<dbReference type="Pfam" id="PF00355">
    <property type="entry name" value="Rieske"/>
    <property type="match status" value="1"/>
</dbReference>
<dbReference type="InterPro" id="IPR036922">
    <property type="entry name" value="Rieske_2Fe-2S_sf"/>
</dbReference>
<dbReference type="Proteomes" id="UP000638732">
    <property type="component" value="Unassembled WGS sequence"/>
</dbReference>
<dbReference type="GO" id="GO:0051537">
    <property type="term" value="F:2 iron, 2 sulfur cluster binding"/>
    <property type="evidence" value="ECO:0007669"/>
    <property type="project" value="UniProtKB-KW"/>
</dbReference>
<dbReference type="PANTHER" id="PTHR21496">
    <property type="entry name" value="FERREDOXIN-RELATED"/>
    <property type="match status" value="1"/>
</dbReference>
<dbReference type="SUPFAM" id="SSF50022">
    <property type="entry name" value="ISP domain"/>
    <property type="match status" value="1"/>
</dbReference>
<keyword evidence="4" id="KW-0411">Iron-sulfur</keyword>
<feature type="domain" description="Rieske" evidence="7">
    <location>
        <begin position="3"/>
        <end position="97"/>
    </location>
</feature>
<dbReference type="InterPro" id="IPR017941">
    <property type="entry name" value="Rieske_2Fe-2S"/>
</dbReference>
<evidence type="ECO:0000259" key="7">
    <source>
        <dbReference type="PROSITE" id="PS51296"/>
    </source>
</evidence>
<evidence type="ECO:0000256" key="4">
    <source>
        <dbReference type="ARBA" id="ARBA00023014"/>
    </source>
</evidence>
<comment type="cofactor">
    <cofactor evidence="5">
        <name>[2Fe-2S] cluster</name>
        <dbReference type="ChEBI" id="CHEBI:190135"/>
    </cofactor>
</comment>
<evidence type="ECO:0000313" key="8">
    <source>
        <dbReference type="EMBL" id="NCD72200.1"/>
    </source>
</evidence>
<dbReference type="RefSeq" id="WP_166588157.1">
    <property type="nucleotide sequence ID" value="NZ_WWEO01000045.1"/>
</dbReference>
<protein>
    <submittedName>
        <fullName evidence="8">Rieske 2Fe-2S domain-containing protein</fullName>
    </submittedName>
</protein>
<keyword evidence="3" id="KW-0408">Iron</keyword>
<comment type="similarity">
    <text evidence="6">Belongs to the bacterial ring-hydroxylating dioxygenase ferredoxin component family.</text>
</comment>
<gene>
    <name evidence="8" type="ORF">GSY63_22745</name>
</gene>
<reference evidence="8" key="1">
    <citation type="submission" date="2020-01" db="EMBL/GenBank/DDBJ databases">
        <authorList>
            <person name="Seo Y.L."/>
        </authorList>
    </citation>
    <scope>NUCLEOTIDE SEQUENCE</scope>
    <source>
        <strain evidence="8">R11</strain>
    </source>
</reference>
<dbReference type="PROSITE" id="PS51296">
    <property type="entry name" value="RIESKE"/>
    <property type="match status" value="1"/>
</dbReference>
<keyword evidence="9" id="KW-1185">Reference proteome</keyword>
<dbReference type="EMBL" id="WWEO01000045">
    <property type="protein sequence ID" value="NCD72200.1"/>
    <property type="molecule type" value="Genomic_DNA"/>
</dbReference>
<name>A0A965ZK75_9SPHI</name>
<keyword evidence="1" id="KW-0001">2Fe-2S</keyword>
<keyword evidence="2" id="KW-0479">Metal-binding</keyword>
<evidence type="ECO:0000313" key="9">
    <source>
        <dbReference type="Proteomes" id="UP000638732"/>
    </source>
</evidence>